<evidence type="ECO:0008006" key="3">
    <source>
        <dbReference type="Google" id="ProtNLM"/>
    </source>
</evidence>
<sequence length="108" mass="13056">MKVKIKDLEFEVELADNFIKRAFGLMLRDIKDKAMLFKYGKRKVRVHTYFMLYPIDILFIYNNKVVDAVRLKPWKGYKSKVYSNMMLEFKSLEDRDVKEFIGEEVIFK</sequence>
<proteinExistence type="predicted"/>
<dbReference type="EMBL" id="CP002009">
    <property type="protein sequence ID" value="ADG13409.1"/>
    <property type="molecule type" value="Genomic_DNA"/>
</dbReference>
<dbReference type="KEGG" id="mif:Metin_0742"/>
<evidence type="ECO:0000313" key="2">
    <source>
        <dbReference type="Proteomes" id="UP000002061"/>
    </source>
</evidence>
<dbReference type="HOGENOM" id="CLU_097039_4_2_2"/>
<accession>D5VS56</accession>
<dbReference type="PANTHER" id="PTHR37953:SF1">
    <property type="entry name" value="UPF0127 PROTEIN MJ1496"/>
    <property type="match status" value="1"/>
</dbReference>
<dbReference type="InterPro" id="IPR003795">
    <property type="entry name" value="DUF192"/>
</dbReference>
<dbReference type="AlphaFoldDB" id="D5VS56"/>
<dbReference type="RefSeq" id="WP_013100155.1">
    <property type="nucleotide sequence ID" value="NC_014122.1"/>
</dbReference>
<dbReference type="Gene3D" id="2.60.120.1140">
    <property type="entry name" value="Protein of unknown function DUF192"/>
    <property type="match status" value="1"/>
</dbReference>
<dbReference type="Proteomes" id="UP000002061">
    <property type="component" value="Chromosome"/>
</dbReference>
<protein>
    <recommendedName>
        <fullName evidence="3">DUF192 domain-containing protein</fullName>
    </recommendedName>
</protein>
<organism evidence="1 2">
    <name type="scientific">Methanocaldococcus infernus (strain DSM 11812 / JCM 15783 / ME)</name>
    <dbReference type="NCBI Taxonomy" id="573063"/>
    <lineage>
        <taxon>Archaea</taxon>
        <taxon>Methanobacteriati</taxon>
        <taxon>Methanobacteriota</taxon>
        <taxon>Methanomada group</taxon>
        <taxon>Methanococci</taxon>
        <taxon>Methanococcales</taxon>
        <taxon>Methanocaldococcaceae</taxon>
        <taxon>Methanocaldococcus</taxon>
    </lineage>
</organism>
<dbReference type="PANTHER" id="PTHR37953">
    <property type="entry name" value="UPF0127 PROTEIN MJ1496"/>
    <property type="match status" value="1"/>
</dbReference>
<dbReference type="OrthoDB" id="64208at2157"/>
<dbReference type="Pfam" id="PF02643">
    <property type="entry name" value="DUF192"/>
    <property type="match status" value="1"/>
</dbReference>
<name>D5VS56_METIM</name>
<keyword evidence="2" id="KW-1185">Reference proteome</keyword>
<gene>
    <name evidence="1" type="ordered locus">Metin_0742</name>
</gene>
<dbReference type="STRING" id="573063.Metin_0742"/>
<evidence type="ECO:0000313" key="1">
    <source>
        <dbReference type="EMBL" id="ADG13409.1"/>
    </source>
</evidence>
<reference evidence="1" key="1">
    <citation type="submission" date="2010-04" db="EMBL/GenBank/DDBJ databases">
        <title>Complete sequence of Methanocaldococcus infernus ME.</title>
        <authorList>
            <consortium name="US DOE Joint Genome Institute"/>
            <person name="Lucas S."/>
            <person name="Copeland A."/>
            <person name="Lapidus A."/>
            <person name="Cheng J.-F."/>
            <person name="Bruce D."/>
            <person name="Goodwin L."/>
            <person name="Pitluck S."/>
            <person name="Munk A.C."/>
            <person name="Detter J.C."/>
            <person name="Han C."/>
            <person name="Tapia R."/>
            <person name="Land M."/>
            <person name="Hauser L."/>
            <person name="Kyrpides N."/>
            <person name="Mikhailova N."/>
            <person name="Sieprawska-Lupa M."/>
            <person name="Whitman W.B."/>
            <person name="Woyke T."/>
        </authorList>
    </citation>
    <scope>NUCLEOTIDE SEQUENCE [LARGE SCALE GENOMIC DNA]</scope>
    <source>
        <strain evidence="1">ME</strain>
    </source>
</reference>
<dbReference type="eggNOG" id="arCOG03113">
    <property type="taxonomic scope" value="Archaea"/>
</dbReference>
<dbReference type="GeneID" id="9131754"/>
<dbReference type="InterPro" id="IPR038695">
    <property type="entry name" value="Saro_0823-like_sf"/>
</dbReference>